<accession>A0AAF1BKR4</accession>
<dbReference type="RefSeq" id="XP_062630997.1">
    <property type="nucleotide sequence ID" value="XM_062775013.1"/>
</dbReference>
<proteinExistence type="predicted"/>
<feature type="region of interest" description="Disordered" evidence="1">
    <location>
        <begin position="295"/>
        <end position="332"/>
    </location>
</feature>
<feature type="compositionally biased region" description="Low complexity" evidence="1">
    <location>
        <begin position="317"/>
        <end position="326"/>
    </location>
</feature>
<dbReference type="Proteomes" id="UP000827549">
    <property type="component" value="Chromosome 6"/>
</dbReference>
<dbReference type="GeneID" id="87811643"/>
<dbReference type="EMBL" id="CP086719">
    <property type="protein sequence ID" value="WOO84971.1"/>
    <property type="molecule type" value="Genomic_DNA"/>
</dbReference>
<feature type="compositionally biased region" description="Basic residues" evidence="1">
    <location>
        <begin position="306"/>
        <end position="316"/>
    </location>
</feature>
<name>A0AAF1BKR4_9TREE</name>
<protein>
    <submittedName>
        <fullName evidence="2">Uncharacterized protein</fullName>
    </submittedName>
</protein>
<keyword evidence="3" id="KW-1185">Reference proteome</keyword>
<feature type="region of interest" description="Disordered" evidence="1">
    <location>
        <begin position="78"/>
        <end position="104"/>
    </location>
</feature>
<evidence type="ECO:0000313" key="3">
    <source>
        <dbReference type="Proteomes" id="UP000827549"/>
    </source>
</evidence>
<evidence type="ECO:0000313" key="2">
    <source>
        <dbReference type="EMBL" id="WOO84971.1"/>
    </source>
</evidence>
<reference evidence="2" key="1">
    <citation type="submission" date="2023-10" db="EMBL/GenBank/DDBJ databases">
        <authorList>
            <person name="Noh H."/>
        </authorList>
    </citation>
    <scope>NUCLEOTIDE SEQUENCE</scope>
    <source>
        <strain evidence="2">DUCC4014</strain>
    </source>
</reference>
<feature type="region of interest" description="Disordered" evidence="1">
    <location>
        <begin position="1"/>
        <end position="50"/>
    </location>
</feature>
<organism evidence="2 3">
    <name type="scientific">Vanrija pseudolonga</name>
    <dbReference type="NCBI Taxonomy" id="143232"/>
    <lineage>
        <taxon>Eukaryota</taxon>
        <taxon>Fungi</taxon>
        <taxon>Dikarya</taxon>
        <taxon>Basidiomycota</taxon>
        <taxon>Agaricomycotina</taxon>
        <taxon>Tremellomycetes</taxon>
        <taxon>Trichosporonales</taxon>
        <taxon>Trichosporonaceae</taxon>
        <taxon>Vanrija</taxon>
    </lineage>
</organism>
<evidence type="ECO:0000256" key="1">
    <source>
        <dbReference type="SAM" id="MobiDB-lite"/>
    </source>
</evidence>
<sequence length="349" mass="37126">MCPCCPPRAPRDVDGSDEDNLAAEWPASPAATASSDASSPSLPSSASTTAAVCGECEHAAAVSAHTPTFQLFFTADDLLEGGPPEAEDKKNKEQQHDDPRAARTASLAATLRADPLLHPTAPAALALAASSLASQHAQAAAAWEAEAAAAAAASRQQQHHQRHRYAPLIAGDHDAEAPRVYHPYAAVSEDNNGNNNAGRRQTWPSLLFQDYSDCFALPPASTNFLDFDTDNEDTDTTTAMGPISASSSPLQSFEALFPDDSSRQSHRLSLSALRRSLSLSSGAQTPKHRSVSFVNLEEGDEDQHHRAAARTRRRPVPVHTHAPPAAGDHYHHSRASPISYISVALADKF</sequence>
<feature type="compositionally biased region" description="Basic and acidic residues" evidence="1">
    <location>
        <begin position="86"/>
        <end position="101"/>
    </location>
</feature>
<dbReference type="AlphaFoldDB" id="A0AAF1BKR4"/>
<feature type="compositionally biased region" description="Low complexity" evidence="1">
    <location>
        <begin position="22"/>
        <end position="50"/>
    </location>
</feature>
<gene>
    <name evidence="2" type="ORF">LOC62_06G008477</name>
</gene>